<evidence type="ECO:0000256" key="8">
    <source>
        <dbReference type="ARBA" id="ARBA00023136"/>
    </source>
</evidence>
<dbReference type="InterPro" id="IPR000719">
    <property type="entry name" value="Prot_kinase_dom"/>
</dbReference>
<dbReference type="InterPro" id="IPR008266">
    <property type="entry name" value="Tyr_kinase_AS"/>
</dbReference>
<dbReference type="Gene3D" id="1.10.510.10">
    <property type="entry name" value="Transferase(Phosphotransferase) domain 1"/>
    <property type="match status" value="1"/>
</dbReference>
<keyword evidence="10" id="KW-1185">Reference proteome</keyword>
<evidence type="ECO:0000256" key="4">
    <source>
        <dbReference type="ARBA" id="ARBA00022737"/>
    </source>
</evidence>
<evidence type="ECO:0000256" key="6">
    <source>
        <dbReference type="ARBA" id="ARBA00022840"/>
    </source>
</evidence>
<keyword evidence="6" id="KW-0067">ATP-binding</keyword>
<dbReference type="GO" id="GO:0005899">
    <property type="term" value="C:insulin receptor complex"/>
    <property type="evidence" value="ECO:0007669"/>
    <property type="project" value="TreeGrafter"/>
</dbReference>
<feature type="domain" description="Protein kinase" evidence="9">
    <location>
        <begin position="1"/>
        <end position="123"/>
    </location>
</feature>
<dbReference type="InterPro" id="IPR011009">
    <property type="entry name" value="Kinase-like_dom_sf"/>
</dbReference>
<evidence type="ECO:0000313" key="11">
    <source>
        <dbReference type="WBParaSite" id="PSU_v2.g1684.t1"/>
    </source>
</evidence>
<dbReference type="PROSITE" id="PS50011">
    <property type="entry name" value="PROTEIN_KINASE_DOM"/>
    <property type="match status" value="1"/>
</dbReference>
<accession>A0A914YBP3</accession>
<dbReference type="SUPFAM" id="SSF56112">
    <property type="entry name" value="Protein kinase-like (PK-like)"/>
    <property type="match status" value="1"/>
</dbReference>
<keyword evidence="8" id="KW-0472">Membrane</keyword>
<dbReference type="AlphaFoldDB" id="A0A914YBP3"/>
<dbReference type="GO" id="GO:0005524">
    <property type="term" value="F:ATP binding"/>
    <property type="evidence" value="ECO:0007669"/>
    <property type="project" value="UniProtKB-KW"/>
</dbReference>
<dbReference type="GO" id="GO:0005009">
    <property type="term" value="F:insulin receptor activity"/>
    <property type="evidence" value="ECO:0007669"/>
    <property type="project" value="TreeGrafter"/>
</dbReference>
<dbReference type="Pfam" id="PF07714">
    <property type="entry name" value="PK_Tyr_Ser-Thr"/>
    <property type="match status" value="1"/>
</dbReference>
<organism evidence="10 11">
    <name type="scientific">Panagrolaimus superbus</name>
    <dbReference type="NCBI Taxonomy" id="310955"/>
    <lineage>
        <taxon>Eukaryota</taxon>
        <taxon>Metazoa</taxon>
        <taxon>Ecdysozoa</taxon>
        <taxon>Nematoda</taxon>
        <taxon>Chromadorea</taxon>
        <taxon>Rhabditida</taxon>
        <taxon>Tylenchina</taxon>
        <taxon>Panagrolaimomorpha</taxon>
        <taxon>Panagrolaimoidea</taxon>
        <taxon>Panagrolaimidae</taxon>
        <taxon>Panagrolaimus</taxon>
    </lineage>
</organism>
<protein>
    <submittedName>
        <fullName evidence="11 12">Protein kinase domain-containing protein</fullName>
    </submittedName>
</protein>
<name>A0A914YBP3_9BILA</name>
<evidence type="ECO:0000256" key="3">
    <source>
        <dbReference type="ARBA" id="ARBA00022729"/>
    </source>
</evidence>
<evidence type="ECO:0000313" key="10">
    <source>
        <dbReference type="Proteomes" id="UP000887577"/>
    </source>
</evidence>
<dbReference type="InterPro" id="IPR050122">
    <property type="entry name" value="RTK"/>
</dbReference>
<reference evidence="11 12" key="1">
    <citation type="submission" date="2022-11" db="UniProtKB">
        <authorList>
            <consortium name="WormBaseParasite"/>
        </authorList>
    </citation>
    <scope>IDENTIFICATION</scope>
</reference>
<evidence type="ECO:0000313" key="12">
    <source>
        <dbReference type="WBParaSite" id="PSU_v2.g1722.t1"/>
    </source>
</evidence>
<dbReference type="PRINTS" id="PR00109">
    <property type="entry name" value="TYRKINASE"/>
</dbReference>
<dbReference type="GO" id="GO:0051897">
    <property type="term" value="P:positive regulation of phosphatidylinositol 3-kinase/protein kinase B signal transduction"/>
    <property type="evidence" value="ECO:0007669"/>
    <property type="project" value="TreeGrafter"/>
</dbReference>
<dbReference type="PANTHER" id="PTHR24416:SF525">
    <property type="entry name" value="INSULIN-LIKE RECEPTOR"/>
    <property type="match status" value="1"/>
</dbReference>
<dbReference type="FunFam" id="1.10.510.10:FF:000667">
    <property type="entry name" value="Tyrosine-protein kinase receptor"/>
    <property type="match status" value="1"/>
</dbReference>
<keyword evidence="2" id="KW-0812">Transmembrane</keyword>
<dbReference type="InterPro" id="IPR001245">
    <property type="entry name" value="Ser-Thr/Tyr_kinase_cat_dom"/>
</dbReference>
<evidence type="ECO:0000256" key="5">
    <source>
        <dbReference type="ARBA" id="ARBA00022741"/>
    </source>
</evidence>
<keyword evidence="7" id="KW-1133">Transmembrane helix</keyword>
<keyword evidence="4" id="KW-0677">Repeat</keyword>
<dbReference type="PANTHER" id="PTHR24416">
    <property type="entry name" value="TYROSINE-PROTEIN KINASE RECEPTOR"/>
    <property type="match status" value="1"/>
</dbReference>
<evidence type="ECO:0000256" key="7">
    <source>
        <dbReference type="ARBA" id="ARBA00022989"/>
    </source>
</evidence>
<dbReference type="InterPro" id="IPR020635">
    <property type="entry name" value="Tyr_kinase_cat_dom"/>
</dbReference>
<dbReference type="WBParaSite" id="PSU_v2.g1684.t1">
    <property type="protein sequence ID" value="PSU_v2.g1684.t1"/>
    <property type="gene ID" value="PSU_v2.g1684"/>
</dbReference>
<evidence type="ECO:0000256" key="2">
    <source>
        <dbReference type="ARBA" id="ARBA00022692"/>
    </source>
</evidence>
<sequence>MKQFNTAYIVKLYGVVSEGQPVLVVMEMMDQGNLRDYLRARRPDSEENTNNAPPPTMMNYFKWAAQISDGMSYLESLKFCHRDLAARNCMVAQDETVKIGDFGMARDIYYHEYYKPAGKRLMR</sequence>
<dbReference type="WBParaSite" id="PSU_v2.g1722.t1">
    <property type="protein sequence ID" value="PSU_v2.g1722.t1"/>
    <property type="gene ID" value="PSU_v2.g1722"/>
</dbReference>
<dbReference type="GO" id="GO:0043410">
    <property type="term" value="P:positive regulation of MAPK cascade"/>
    <property type="evidence" value="ECO:0007669"/>
    <property type="project" value="TreeGrafter"/>
</dbReference>
<dbReference type="GO" id="GO:0042593">
    <property type="term" value="P:glucose homeostasis"/>
    <property type="evidence" value="ECO:0007669"/>
    <property type="project" value="TreeGrafter"/>
</dbReference>
<keyword evidence="3" id="KW-0732">Signal</keyword>
<comment type="subcellular location">
    <subcellularLocation>
        <location evidence="1">Membrane</location>
        <topology evidence="1">Single-pass type I membrane protein</topology>
    </subcellularLocation>
</comment>
<dbReference type="Gene3D" id="3.30.200.20">
    <property type="entry name" value="Phosphorylase Kinase, domain 1"/>
    <property type="match status" value="1"/>
</dbReference>
<dbReference type="SMART" id="SM00219">
    <property type="entry name" value="TyrKc"/>
    <property type="match status" value="1"/>
</dbReference>
<dbReference type="GO" id="GO:0030424">
    <property type="term" value="C:axon"/>
    <property type="evidence" value="ECO:0007669"/>
    <property type="project" value="TreeGrafter"/>
</dbReference>
<proteinExistence type="predicted"/>
<keyword evidence="5" id="KW-0547">Nucleotide-binding</keyword>
<dbReference type="PROSITE" id="PS00109">
    <property type="entry name" value="PROTEIN_KINASE_TYR"/>
    <property type="match status" value="1"/>
</dbReference>
<dbReference type="GO" id="GO:0043560">
    <property type="term" value="F:insulin receptor substrate binding"/>
    <property type="evidence" value="ECO:0007669"/>
    <property type="project" value="TreeGrafter"/>
</dbReference>
<evidence type="ECO:0000256" key="1">
    <source>
        <dbReference type="ARBA" id="ARBA00004479"/>
    </source>
</evidence>
<evidence type="ECO:0000259" key="9">
    <source>
        <dbReference type="PROSITE" id="PS50011"/>
    </source>
</evidence>
<dbReference type="Proteomes" id="UP000887577">
    <property type="component" value="Unplaced"/>
</dbReference>